<dbReference type="PROSITE" id="PS00356">
    <property type="entry name" value="HTH_LACI_1"/>
    <property type="match status" value="1"/>
</dbReference>
<dbReference type="GO" id="GO:0003700">
    <property type="term" value="F:DNA-binding transcription factor activity"/>
    <property type="evidence" value="ECO:0007669"/>
    <property type="project" value="TreeGrafter"/>
</dbReference>
<dbReference type="Gene3D" id="1.10.260.40">
    <property type="entry name" value="lambda repressor-like DNA-binding domains"/>
    <property type="match status" value="1"/>
</dbReference>
<organism evidence="5 6">
    <name type="scientific">Candidatus Ruania gallistercoris</name>
    <dbReference type="NCBI Taxonomy" id="2838746"/>
    <lineage>
        <taxon>Bacteria</taxon>
        <taxon>Bacillati</taxon>
        <taxon>Actinomycetota</taxon>
        <taxon>Actinomycetes</taxon>
        <taxon>Micrococcales</taxon>
        <taxon>Ruaniaceae</taxon>
        <taxon>Ruania</taxon>
    </lineage>
</organism>
<dbReference type="Pfam" id="PF13377">
    <property type="entry name" value="Peripla_BP_3"/>
    <property type="match status" value="1"/>
</dbReference>
<dbReference type="PROSITE" id="PS50932">
    <property type="entry name" value="HTH_LACI_2"/>
    <property type="match status" value="1"/>
</dbReference>
<dbReference type="InterPro" id="IPR046335">
    <property type="entry name" value="LacI/GalR-like_sensor"/>
</dbReference>
<keyword evidence="3" id="KW-0804">Transcription</keyword>
<evidence type="ECO:0000313" key="6">
    <source>
        <dbReference type="Proteomes" id="UP000824037"/>
    </source>
</evidence>
<dbReference type="GO" id="GO:0000976">
    <property type="term" value="F:transcription cis-regulatory region binding"/>
    <property type="evidence" value="ECO:0007669"/>
    <property type="project" value="TreeGrafter"/>
</dbReference>
<keyword evidence="1" id="KW-0805">Transcription regulation</keyword>
<dbReference type="EMBL" id="DXBY01000125">
    <property type="protein sequence ID" value="HIZ35547.1"/>
    <property type="molecule type" value="Genomic_DNA"/>
</dbReference>
<reference evidence="5" key="2">
    <citation type="submission" date="2021-04" db="EMBL/GenBank/DDBJ databases">
        <authorList>
            <person name="Gilroy R."/>
        </authorList>
    </citation>
    <scope>NUCLEOTIDE SEQUENCE</scope>
    <source>
        <strain evidence="5">ChiGjej4B4-7305</strain>
    </source>
</reference>
<gene>
    <name evidence="5" type="ORF">H9815_07195</name>
</gene>
<keyword evidence="2 5" id="KW-0238">DNA-binding</keyword>
<dbReference type="Proteomes" id="UP000824037">
    <property type="component" value="Unassembled WGS sequence"/>
</dbReference>
<name>A0A9D2EDR9_9MICO</name>
<dbReference type="PANTHER" id="PTHR30146:SF109">
    <property type="entry name" value="HTH-TYPE TRANSCRIPTIONAL REGULATOR GALS"/>
    <property type="match status" value="1"/>
</dbReference>
<evidence type="ECO:0000313" key="5">
    <source>
        <dbReference type="EMBL" id="HIZ35547.1"/>
    </source>
</evidence>
<proteinExistence type="predicted"/>
<protein>
    <submittedName>
        <fullName evidence="5">LacI family DNA-binding transcriptional regulator</fullName>
    </submittedName>
</protein>
<dbReference type="InterPro" id="IPR010982">
    <property type="entry name" value="Lambda_DNA-bd_dom_sf"/>
</dbReference>
<comment type="caution">
    <text evidence="5">The sequence shown here is derived from an EMBL/GenBank/DDBJ whole genome shotgun (WGS) entry which is preliminary data.</text>
</comment>
<evidence type="ECO:0000256" key="2">
    <source>
        <dbReference type="ARBA" id="ARBA00023125"/>
    </source>
</evidence>
<feature type="domain" description="HTH lacI-type" evidence="4">
    <location>
        <begin position="9"/>
        <end position="63"/>
    </location>
</feature>
<dbReference type="CDD" id="cd01392">
    <property type="entry name" value="HTH_LacI"/>
    <property type="match status" value="1"/>
</dbReference>
<dbReference type="CDD" id="cd01574">
    <property type="entry name" value="PBP1_LacI"/>
    <property type="match status" value="1"/>
</dbReference>
<dbReference type="AlphaFoldDB" id="A0A9D2EDR9"/>
<dbReference type="SUPFAM" id="SSF47413">
    <property type="entry name" value="lambda repressor-like DNA-binding domains"/>
    <property type="match status" value="1"/>
</dbReference>
<dbReference type="SUPFAM" id="SSF53822">
    <property type="entry name" value="Periplasmic binding protein-like I"/>
    <property type="match status" value="1"/>
</dbReference>
<sequence>MSSSAHARPGMSDVAQLAGVSHQTVSRVLNDHPNVRPATRERVLTAIAELGYRRNSAARALVTRRSGTIGIVTTGSMQYGPATTLAVLEQSARAAGYFVTIAMAPDPTPDKLTQVLDSLIDQAVEGVVVIAPVEQVARAAQAVSAQLPVLLISAAGTQEFEPPSLYVDQAVGVRLVTQHLLELGHRDVVHLAGPPQWFDAQARRRVWREALGEAGLTPRADLHGDWSAASGYAAGRDLLTQLPSAVFAGNDQMALGLLHAFAEAGVRVGEEVSVVGFDDVVGADHYIPPLTTIRQDFHTLGERAVETLLAQIAGEEILPAPVTPSLVVRSSTGRAR</sequence>
<dbReference type="SMART" id="SM00354">
    <property type="entry name" value="HTH_LACI"/>
    <property type="match status" value="1"/>
</dbReference>
<evidence type="ECO:0000259" key="4">
    <source>
        <dbReference type="PROSITE" id="PS50932"/>
    </source>
</evidence>
<accession>A0A9D2EDR9</accession>
<dbReference type="Gene3D" id="3.40.50.2300">
    <property type="match status" value="2"/>
</dbReference>
<evidence type="ECO:0000256" key="1">
    <source>
        <dbReference type="ARBA" id="ARBA00023015"/>
    </source>
</evidence>
<reference evidence="5" key="1">
    <citation type="journal article" date="2021" name="PeerJ">
        <title>Extensive microbial diversity within the chicken gut microbiome revealed by metagenomics and culture.</title>
        <authorList>
            <person name="Gilroy R."/>
            <person name="Ravi A."/>
            <person name="Getino M."/>
            <person name="Pursley I."/>
            <person name="Horton D.L."/>
            <person name="Alikhan N.F."/>
            <person name="Baker D."/>
            <person name="Gharbi K."/>
            <person name="Hall N."/>
            <person name="Watson M."/>
            <person name="Adriaenssens E.M."/>
            <person name="Foster-Nyarko E."/>
            <person name="Jarju S."/>
            <person name="Secka A."/>
            <person name="Antonio M."/>
            <person name="Oren A."/>
            <person name="Chaudhuri R.R."/>
            <person name="La Ragione R."/>
            <person name="Hildebrand F."/>
            <person name="Pallen M.J."/>
        </authorList>
    </citation>
    <scope>NUCLEOTIDE SEQUENCE</scope>
    <source>
        <strain evidence="5">ChiGjej4B4-7305</strain>
    </source>
</reference>
<dbReference type="PANTHER" id="PTHR30146">
    <property type="entry name" value="LACI-RELATED TRANSCRIPTIONAL REPRESSOR"/>
    <property type="match status" value="1"/>
</dbReference>
<evidence type="ECO:0000256" key="3">
    <source>
        <dbReference type="ARBA" id="ARBA00023163"/>
    </source>
</evidence>
<dbReference type="Pfam" id="PF00356">
    <property type="entry name" value="LacI"/>
    <property type="match status" value="1"/>
</dbReference>
<dbReference type="InterPro" id="IPR028082">
    <property type="entry name" value="Peripla_BP_I"/>
</dbReference>
<dbReference type="InterPro" id="IPR000843">
    <property type="entry name" value="HTH_LacI"/>
</dbReference>